<accession>A0A916JLA7</accession>
<dbReference type="RefSeq" id="WP_258541319.1">
    <property type="nucleotide sequence ID" value="NZ_OU015584.1"/>
</dbReference>
<reference evidence="1" key="1">
    <citation type="submission" date="2021-04" db="EMBL/GenBank/DDBJ databases">
        <authorList>
            <person name="Rodrigo-Torres L."/>
            <person name="Arahal R. D."/>
            <person name="Lucena T."/>
        </authorList>
    </citation>
    <scope>NUCLEOTIDE SEQUENCE</scope>
    <source>
        <strain evidence="1">AS29M-1</strain>
    </source>
</reference>
<keyword evidence="2" id="KW-1185">Reference proteome</keyword>
<sequence length="354" mass="40040">MVPESKINALVNLGKVMGALGKDIEWEGFDLGITEEEFNSLKRTVNQAKIYNGWFESSEVKRAFRAWGEVLNEENIKKWLGQYELIYTHSKRVAIIMAGNIPLVGLHDLVCVYLSGHQAKVKMSSDDDKLLPALIEVWSLFDDELSKSVQLAGPKIGEFDAVIATGSNNTARHFEQYFGGYPNIIRKNRTSVAVLSGSESDEELKSLADDIFAYFGLGCRNVTKLYLPKGFDLDKVFGGLFHWQDVVNNKKYGNNYDYHKAIFLLEGYDVLENGFVLMKEDEALSSPIGTLYYEFYEDESALRDQLKSKEHEIQCIVSQRDIPFGDAQRPCLWDYADGVDTMEFLKRLSSSPSA</sequence>
<organism evidence="1 2">
    <name type="scientific">Parvicella tangerina</name>
    <dbReference type="NCBI Taxonomy" id="2829795"/>
    <lineage>
        <taxon>Bacteria</taxon>
        <taxon>Pseudomonadati</taxon>
        <taxon>Bacteroidota</taxon>
        <taxon>Flavobacteriia</taxon>
        <taxon>Flavobacteriales</taxon>
        <taxon>Parvicellaceae</taxon>
        <taxon>Parvicella</taxon>
    </lineage>
</organism>
<protein>
    <recommendedName>
        <fullName evidence="3">Acyl-CoA reductase</fullName>
    </recommendedName>
</protein>
<name>A0A916JLA7_9FLAO</name>
<dbReference type="AlphaFoldDB" id="A0A916JLA7"/>
<dbReference type="EMBL" id="OU015584">
    <property type="protein sequence ID" value="CAG5079862.1"/>
    <property type="molecule type" value="Genomic_DNA"/>
</dbReference>
<gene>
    <name evidence="1" type="ORF">CRYO30217_01101</name>
</gene>
<evidence type="ECO:0000313" key="1">
    <source>
        <dbReference type="EMBL" id="CAG5079862.1"/>
    </source>
</evidence>
<evidence type="ECO:0000313" key="2">
    <source>
        <dbReference type="Proteomes" id="UP000683507"/>
    </source>
</evidence>
<dbReference type="Proteomes" id="UP000683507">
    <property type="component" value="Chromosome"/>
</dbReference>
<proteinExistence type="predicted"/>
<dbReference type="KEGG" id="ptan:CRYO30217_01101"/>
<evidence type="ECO:0008006" key="3">
    <source>
        <dbReference type="Google" id="ProtNLM"/>
    </source>
</evidence>